<reference evidence="2 3" key="1">
    <citation type="journal article" date="2016" name="Nat. Commun.">
        <title>Thousands of microbial genomes shed light on interconnected biogeochemical processes in an aquifer system.</title>
        <authorList>
            <person name="Anantharaman K."/>
            <person name="Brown C.T."/>
            <person name="Hug L.A."/>
            <person name="Sharon I."/>
            <person name="Castelle C.J."/>
            <person name="Probst A.J."/>
            <person name="Thomas B.C."/>
            <person name="Singh A."/>
            <person name="Wilkins M.J."/>
            <person name="Karaoz U."/>
            <person name="Brodie E.L."/>
            <person name="Williams K.H."/>
            <person name="Hubbard S.S."/>
            <person name="Banfield J.F."/>
        </authorList>
    </citation>
    <scope>NUCLEOTIDE SEQUENCE [LARGE SCALE GENOMIC DNA]</scope>
</reference>
<proteinExistence type="predicted"/>
<sequence>MRGIKTKSKIRWRRAAIFVALFIIFIILLNSVNRVYKKKKEVEKALTQMQSEMVALEDRNEFLKNSLEKLKTKEGVEFEIRKKLNVAEVGESVAIIVEGEEVPNTPKLEVSTWQKIKDFFGGLFE</sequence>
<organism evidence="2 3">
    <name type="scientific">Candidatus Zambryskibacteria bacterium RIFCSPLOWO2_01_FULL_35_19</name>
    <dbReference type="NCBI Taxonomy" id="1802757"/>
    <lineage>
        <taxon>Bacteria</taxon>
        <taxon>Candidatus Zambryskiibacteriota</taxon>
    </lineage>
</organism>
<evidence type="ECO:0008006" key="4">
    <source>
        <dbReference type="Google" id="ProtNLM"/>
    </source>
</evidence>
<evidence type="ECO:0000313" key="3">
    <source>
        <dbReference type="Proteomes" id="UP000178404"/>
    </source>
</evidence>
<name>A0A1G2U148_9BACT</name>
<dbReference type="EMBL" id="MHWA01000001">
    <property type="protein sequence ID" value="OHB02650.1"/>
    <property type="molecule type" value="Genomic_DNA"/>
</dbReference>
<accession>A0A1G2U148</accession>
<evidence type="ECO:0000256" key="1">
    <source>
        <dbReference type="SAM" id="Coils"/>
    </source>
</evidence>
<dbReference type="AlphaFoldDB" id="A0A1G2U148"/>
<gene>
    <name evidence="2" type="ORF">A3A90_01840</name>
</gene>
<dbReference type="Proteomes" id="UP000178404">
    <property type="component" value="Unassembled WGS sequence"/>
</dbReference>
<dbReference type="Pfam" id="PF04977">
    <property type="entry name" value="DivIC"/>
    <property type="match status" value="1"/>
</dbReference>
<keyword evidence="1" id="KW-0175">Coiled coil</keyword>
<feature type="coiled-coil region" evidence="1">
    <location>
        <begin position="32"/>
        <end position="73"/>
    </location>
</feature>
<evidence type="ECO:0000313" key="2">
    <source>
        <dbReference type="EMBL" id="OHB02650.1"/>
    </source>
</evidence>
<dbReference type="InterPro" id="IPR007060">
    <property type="entry name" value="FtsL/DivIC"/>
</dbReference>
<comment type="caution">
    <text evidence="2">The sequence shown here is derived from an EMBL/GenBank/DDBJ whole genome shotgun (WGS) entry which is preliminary data.</text>
</comment>
<protein>
    <recommendedName>
        <fullName evidence="4">Cell division protein FtsL</fullName>
    </recommendedName>
</protein>